<dbReference type="Proteomes" id="UP000008136">
    <property type="component" value="Chromosome"/>
</dbReference>
<sequence length="235" mass="27017">MVKKKLEITIGDLTLFEIKQTKKGKEAYIIFPIPDLGTHISLHQSGKMHIKDKYGLKEDITEPRYESVGELLSDFSNFLYTPKAKEVICVRYKMSTGVISGKKIDLLKLFDYTHLSDIQVCEISTALEKLSRRQSRTETYQIIDPLKGRIILKPVIGNIVFAYPTDPNSVNNLFQTKLGRGLLNPIDRYFQKRSDVIDSWLSQIPTDKIAKEVDGIFENKVKEIEEMIKNFKKSK</sequence>
<evidence type="ECO:0000313" key="1">
    <source>
        <dbReference type="EMBL" id="AEA47836.1"/>
    </source>
</evidence>
<gene>
    <name evidence="1" type="ordered locus">Arcve_1840</name>
</gene>
<keyword evidence="2" id="KW-1185">Reference proteome</keyword>
<proteinExistence type="predicted"/>
<dbReference type="EMBL" id="CP002588">
    <property type="protein sequence ID" value="AEA47836.1"/>
    <property type="molecule type" value="Genomic_DNA"/>
</dbReference>
<dbReference type="HOGENOM" id="CLU_1178091_0_0_2"/>
<reference evidence="1 2" key="1">
    <citation type="submission" date="2011-03" db="EMBL/GenBank/DDBJ databases">
        <title>The complete genome of Archaeoglobus veneficus SNP6.</title>
        <authorList>
            <consortium name="US DOE Joint Genome Institute (JGI-PGF)"/>
            <person name="Lucas S."/>
            <person name="Copeland A."/>
            <person name="Lapidus A."/>
            <person name="Bruce D."/>
            <person name="Goodwin L."/>
            <person name="Pitluck S."/>
            <person name="Kyrpides N."/>
            <person name="Mavromatis K."/>
            <person name="Pagani I."/>
            <person name="Ivanova N."/>
            <person name="Mikhailova N."/>
            <person name="Lu M."/>
            <person name="Detter J.C."/>
            <person name="Tapia R."/>
            <person name="Han C."/>
            <person name="Land M."/>
            <person name="Hauser L."/>
            <person name="Markowitz V."/>
            <person name="Cheng J.-F."/>
            <person name="Hugenholtz P."/>
            <person name="Woyke T."/>
            <person name="Wu D."/>
            <person name="Spring S."/>
            <person name="Brambilla E."/>
            <person name="Klenk H.-P."/>
            <person name="Eisen J.A."/>
        </authorList>
    </citation>
    <scope>NUCLEOTIDE SEQUENCE [LARGE SCALE GENOMIC DNA]</scope>
    <source>
        <strain>SNP6</strain>
    </source>
</reference>
<dbReference type="AlphaFoldDB" id="F2KRA2"/>
<accession>F2KRA2</accession>
<protein>
    <submittedName>
        <fullName evidence="1">Uncharacterized protein</fullName>
    </submittedName>
</protein>
<evidence type="ECO:0000313" key="2">
    <source>
        <dbReference type="Proteomes" id="UP000008136"/>
    </source>
</evidence>
<name>F2KRA2_ARCVS</name>
<dbReference type="GeneID" id="10394969"/>
<dbReference type="RefSeq" id="WP_013684492.1">
    <property type="nucleotide sequence ID" value="NC_015320.1"/>
</dbReference>
<organism evidence="1 2">
    <name type="scientific">Archaeoglobus veneficus (strain DSM 11195 / SNP6)</name>
    <dbReference type="NCBI Taxonomy" id="693661"/>
    <lineage>
        <taxon>Archaea</taxon>
        <taxon>Methanobacteriati</taxon>
        <taxon>Methanobacteriota</taxon>
        <taxon>Archaeoglobi</taxon>
        <taxon>Archaeoglobales</taxon>
        <taxon>Archaeoglobaceae</taxon>
        <taxon>Archaeoglobus</taxon>
    </lineage>
</organism>
<dbReference type="KEGG" id="ave:Arcve_1840"/>